<gene>
    <name evidence="1" type="ORF">GGR17_000491</name>
</gene>
<evidence type="ECO:0000313" key="2">
    <source>
        <dbReference type="Proteomes" id="UP000585681"/>
    </source>
</evidence>
<keyword evidence="2" id="KW-1185">Reference proteome</keyword>
<dbReference type="SUPFAM" id="SSF48452">
    <property type="entry name" value="TPR-like"/>
    <property type="match status" value="1"/>
</dbReference>
<protein>
    <submittedName>
        <fullName evidence="1">Tetratricopeptide (TPR) repeat protein</fullName>
    </submittedName>
</protein>
<evidence type="ECO:0000313" key="1">
    <source>
        <dbReference type="EMBL" id="MBB4020700.1"/>
    </source>
</evidence>
<dbReference type="EMBL" id="JACIEQ010000001">
    <property type="protein sequence ID" value="MBB4020700.1"/>
    <property type="molecule type" value="Genomic_DNA"/>
</dbReference>
<dbReference type="Proteomes" id="UP000585681">
    <property type="component" value="Unassembled WGS sequence"/>
</dbReference>
<dbReference type="AlphaFoldDB" id="A0A840C6I8"/>
<sequence length="159" mass="17449">MCSDRAEPDDTRLQRALVALQGARRARSAPEVAEEALRQALSIAPDHFEVQLAAYRFYFYNHRYADAVGFGEVLLETAARRLNISTDWRRVHPGDAAFADIGFAPGLYLQALTACGYCHLRLGQMQTGRAMMEQAAALDPTGRFGANGILACLDAPEDC</sequence>
<reference evidence="1" key="1">
    <citation type="submission" date="2020-08" db="EMBL/GenBank/DDBJ databases">
        <title>Genomic Encyclopedia of Type Strains, Phase IV (KMG-IV): sequencing the most valuable type-strain genomes for metagenomic binning, comparative biology and taxonomic classification.</title>
        <authorList>
            <person name="Goeker M."/>
        </authorList>
    </citation>
    <scope>NUCLEOTIDE SEQUENCE [LARGE SCALE GENOMIC DNA]</scope>
    <source>
        <strain evidence="1">DSM 105040</strain>
    </source>
</reference>
<name>A0A840C6I8_9RHOB</name>
<dbReference type="Gene3D" id="1.25.40.10">
    <property type="entry name" value="Tetratricopeptide repeat domain"/>
    <property type="match status" value="1"/>
</dbReference>
<organism evidence="1 2">
    <name type="scientific">Actibacterium naphthalenivorans</name>
    <dbReference type="NCBI Taxonomy" id="1614693"/>
    <lineage>
        <taxon>Bacteria</taxon>
        <taxon>Pseudomonadati</taxon>
        <taxon>Pseudomonadota</taxon>
        <taxon>Alphaproteobacteria</taxon>
        <taxon>Rhodobacterales</taxon>
        <taxon>Roseobacteraceae</taxon>
        <taxon>Actibacterium</taxon>
    </lineage>
</organism>
<accession>A0A840C6I8</accession>
<proteinExistence type="predicted"/>
<comment type="caution">
    <text evidence="1">The sequence shown here is derived from an EMBL/GenBank/DDBJ whole genome shotgun (WGS) entry which is preliminary data.</text>
</comment>
<dbReference type="InterPro" id="IPR011990">
    <property type="entry name" value="TPR-like_helical_dom_sf"/>
</dbReference>
<dbReference type="RefSeq" id="WP_054538233.1">
    <property type="nucleotide sequence ID" value="NZ_JACIEQ010000001.1"/>
</dbReference>